<name>A0ABP3UMY8_9CLOT</name>
<dbReference type="Proteomes" id="UP001501510">
    <property type="component" value="Unassembled WGS sequence"/>
</dbReference>
<dbReference type="RefSeq" id="WP_343758605.1">
    <property type="nucleotide sequence ID" value="NZ_BAAACG010000003.1"/>
</dbReference>
<protein>
    <submittedName>
        <fullName evidence="1">Uncharacterized protein</fullName>
    </submittedName>
</protein>
<evidence type="ECO:0000313" key="2">
    <source>
        <dbReference type="Proteomes" id="UP001501510"/>
    </source>
</evidence>
<sequence>MKRVYRDFSSFVEQSVAKRINFLVSDATFKTTFEDRVKKMIEDVKKKKNEEIDLVILFNTEGNIAIIDEYIISKFITNNYINLIRMYYRVGQTNKVIKDIVNSNNSVKENFLITSYKTIYNSIIKIYEDMTCRRDVIMRYKIKYQLLDYNKEDISAIVITIMIMEDICKCIGLKKRSLLDIIKKFTKKKQ</sequence>
<accession>A0ABP3UMY8</accession>
<evidence type="ECO:0000313" key="1">
    <source>
        <dbReference type="EMBL" id="GAA0733929.1"/>
    </source>
</evidence>
<keyword evidence="2" id="KW-1185">Reference proteome</keyword>
<dbReference type="EMBL" id="BAAACG010000003">
    <property type="protein sequence ID" value="GAA0733929.1"/>
    <property type="molecule type" value="Genomic_DNA"/>
</dbReference>
<gene>
    <name evidence="1" type="ORF">GCM10008906_05450</name>
</gene>
<comment type="caution">
    <text evidence="1">The sequence shown here is derived from an EMBL/GenBank/DDBJ whole genome shotgun (WGS) entry which is preliminary data.</text>
</comment>
<organism evidence="1 2">
    <name type="scientific">Clostridium oceanicum</name>
    <dbReference type="NCBI Taxonomy" id="1543"/>
    <lineage>
        <taxon>Bacteria</taxon>
        <taxon>Bacillati</taxon>
        <taxon>Bacillota</taxon>
        <taxon>Clostridia</taxon>
        <taxon>Eubacteriales</taxon>
        <taxon>Clostridiaceae</taxon>
        <taxon>Clostridium</taxon>
    </lineage>
</organism>
<proteinExistence type="predicted"/>
<reference evidence="2" key="1">
    <citation type="journal article" date="2019" name="Int. J. Syst. Evol. Microbiol.">
        <title>The Global Catalogue of Microorganisms (GCM) 10K type strain sequencing project: providing services to taxonomists for standard genome sequencing and annotation.</title>
        <authorList>
            <consortium name="The Broad Institute Genomics Platform"/>
            <consortium name="The Broad Institute Genome Sequencing Center for Infectious Disease"/>
            <person name="Wu L."/>
            <person name="Ma J."/>
        </authorList>
    </citation>
    <scope>NUCLEOTIDE SEQUENCE [LARGE SCALE GENOMIC DNA]</scope>
    <source>
        <strain evidence="2">JCM 1407</strain>
    </source>
</reference>